<dbReference type="FunFam" id="3.40.50.720:FF:000642">
    <property type="entry name" value="Short-chain dehydrogenase/reductase SDR"/>
    <property type="match status" value="1"/>
</dbReference>
<dbReference type="SUPFAM" id="SSF51735">
    <property type="entry name" value="NAD(P)-binding Rossmann-fold domains"/>
    <property type="match status" value="1"/>
</dbReference>
<dbReference type="Proteomes" id="UP000321485">
    <property type="component" value="Unassembled WGS sequence"/>
</dbReference>
<dbReference type="EMBL" id="VJWE01000013">
    <property type="protein sequence ID" value="TWG37747.1"/>
    <property type="molecule type" value="Genomic_DNA"/>
</dbReference>
<dbReference type="Pfam" id="PF13561">
    <property type="entry name" value="adh_short_C2"/>
    <property type="match status" value="1"/>
</dbReference>
<evidence type="ECO:0000313" key="3">
    <source>
        <dbReference type="Proteomes" id="UP000321485"/>
    </source>
</evidence>
<comment type="similarity">
    <text evidence="1">Belongs to the short-chain dehydrogenases/reductases (SDR) family.</text>
</comment>
<sequence>MDLGIAGKWALVCGASKGLGYGCAQALVREGVNVVINARSAEALEQAATRLIAESANKTGASGQKGASPQVLAVAADITTPEGRAAVFAVAGGPGRDFDIVVTNAGGPPTGDFRDWNRDAWIKAVDANMLTPIELIQATVDGMAARGFGRIVNITSSAVKAPIDILGLSNGARSGLTGFVAGVSRSKIAASGVTINNLLPGKFDTDRLAATVTAAASKAGKSVQDVRSAQQSQIPAGRYGTAEEFGAICAFLCSVHAGYMTGQNVLADGGAYPGTF</sequence>
<dbReference type="RefSeq" id="WP_056747458.1">
    <property type="nucleotide sequence ID" value="NZ_VJWE01000013.1"/>
</dbReference>
<proteinExistence type="inferred from homology"/>
<accession>A0A561XNS5</accession>
<protein>
    <submittedName>
        <fullName evidence="2">3-oxoacyl-[acyl-carrier protein] reductase</fullName>
    </submittedName>
</protein>
<dbReference type="InterPro" id="IPR002347">
    <property type="entry name" value="SDR_fam"/>
</dbReference>
<gene>
    <name evidence="2" type="ORF">ATF69_2797</name>
</gene>
<name>A0A561XNS5_ACIDE</name>
<comment type="caution">
    <text evidence="2">The sequence shown here is derived from an EMBL/GenBank/DDBJ whole genome shotgun (WGS) entry which is preliminary data.</text>
</comment>
<dbReference type="PANTHER" id="PTHR42879:SF6">
    <property type="entry name" value="NADPH-DEPENDENT REDUCTASE BACG"/>
    <property type="match status" value="1"/>
</dbReference>
<organism evidence="2 3">
    <name type="scientific">Acidovorax delafieldii</name>
    <name type="common">Pseudomonas delafieldii</name>
    <dbReference type="NCBI Taxonomy" id="47920"/>
    <lineage>
        <taxon>Bacteria</taxon>
        <taxon>Pseudomonadati</taxon>
        <taxon>Pseudomonadota</taxon>
        <taxon>Betaproteobacteria</taxon>
        <taxon>Burkholderiales</taxon>
        <taxon>Comamonadaceae</taxon>
        <taxon>Acidovorax</taxon>
    </lineage>
</organism>
<dbReference type="PANTHER" id="PTHR42879">
    <property type="entry name" value="3-OXOACYL-(ACYL-CARRIER-PROTEIN) REDUCTASE"/>
    <property type="match status" value="1"/>
</dbReference>
<dbReference type="PRINTS" id="PR00081">
    <property type="entry name" value="GDHRDH"/>
</dbReference>
<evidence type="ECO:0000256" key="1">
    <source>
        <dbReference type="ARBA" id="ARBA00006484"/>
    </source>
</evidence>
<dbReference type="AlphaFoldDB" id="A0A561XNS5"/>
<reference evidence="2 3" key="1">
    <citation type="journal article" date="2015" name="Stand. Genomic Sci.">
        <title>Genomic Encyclopedia of Bacterial and Archaeal Type Strains, Phase III: the genomes of soil and plant-associated and newly described type strains.</title>
        <authorList>
            <person name="Whitman W.B."/>
            <person name="Woyke T."/>
            <person name="Klenk H.P."/>
            <person name="Zhou Y."/>
            <person name="Lilburn T.G."/>
            <person name="Beck B.J."/>
            <person name="De Vos P."/>
            <person name="Vandamme P."/>
            <person name="Eisen J.A."/>
            <person name="Garrity G."/>
            <person name="Hugenholtz P."/>
            <person name="Kyrpides N.C."/>
        </authorList>
    </citation>
    <scope>NUCLEOTIDE SEQUENCE [LARGE SCALE GENOMIC DNA]</scope>
    <source>
        <strain evidence="2 3">DSM 64</strain>
    </source>
</reference>
<dbReference type="InterPro" id="IPR036291">
    <property type="entry name" value="NAD(P)-bd_dom_sf"/>
</dbReference>
<dbReference type="CDD" id="cd05344">
    <property type="entry name" value="BKR_like_SDR_like"/>
    <property type="match status" value="1"/>
</dbReference>
<dbReference type="GeneID" id="51111855"/>
<dbReference type="Gene3D" id="3.40.50.720">
    <property type="entry name" value="NAD(P)-binding Rossmann-like Domain"/>
    <property type="match status" value="1"/>
</dbReference>
<dbReference type="InterPro" id="IPR050259">
    <property type="entry name" value="SDR"/>
</dbReference>
<evidence type="ECO:0000313" key="2">
    <source>
        <dbReference type="EMBL" id="TWG37747.1"/>
    </source>
</evidence>